<dbReference type="PANTHER" id="PTHR30157:SF0">
    <property type="entry name" value="NADPH-DEPENDENT FERRIC-CHELATE REDUCTASE"/>
    <property type="match status" value="1"/>
</dbReference>
<evidence type="ECO:0000259" key="2">
    <source>
        <dbReference type="PROSITE" id="PS51384"/>
    </source>
</evidence>
<evidence type="ECO:0000313" key="3">
    <source>
        <dbReference type="EMBL" id="SFS30393.1"/>
    </source>
</evidence>
<dbReference type="SUPFAM" id="SSF63380">
    <property type="entry name" value="Riboflavin synthase domain-like"/>
    <property type="match status" value="1"/>
</dbReference>
<dbReference type="InterPro" id="IPR007037">
    <property type="entry name" value="SIP_rossman_dom"/>
</dbReference>
<name>A0A1I6NR71_9SPHI</name>
<keyword evidence="4" id="KW-1185">Reference proteome</keyword>
<dbReference type="OrthoDB" id="9814826at2"/>
<evidence type="ECO:0000313" key="4">
    <source>
        <dbReference type="Proteomes" id="UP000198785"/>
    </source>
</evidence>
<dbReference type="Gene3D" id="2.40.30.10">
    <property type="entry name" value="Translation factors"/>
    <property type="match status" value="1"/>
</dbReference>
<dbReference type="Gene3D" id="3.40.50.80">
    <property type="entry name" value="Nucleotide-binding domain of ferredoxin-NADP reductase (FNR) module"/>
    <property type="match status" value="1"/>
</dbReference>
<dbReference type="Pfam" id="PF08021">
    <property type="entry name" value="FAD_binding_9"/>
    <property type="match status" value="1"/>
</dbReference>
<proteinExistence type="inferred from homology"/>
<dbReference type="InterPro" id="IPR039374">
    <property type="entry name" value="SIP_fam"/>
</dbReference>
<dbReference type="GO" id="GO:0016491">
    <property type="term" value="F:oxidoreductase activity"/>
    <property type="evidence" value="ECO:0007669"/>
    <property type="project" value="InterPro"/>
</dbReference>
<dbReference type="AlphaFoldDB" id="A0A1I6NR71"/>
<feature type="domain" description="FAD-binding FR-type" evidence="2">
    <location>
        <begin position="7"/>
        <end position="128"/>
    </location>
</feature>
<reference evidence="3 4" key="1">
    <citation type="submission" date="2016-10" db="EMBL/GenBank/DDBJ databases">
        <authorList>
            <person name="de Groot N.N."/>
        </authorList>
    </citation>
    <scope>NUCLEOTIDE SEQUENCE [LARGE SCALE GENOMIC DNA]</scope>
    <source>
        <strain evidence="3 4">DSM 22789</strain>
    </source>
</reference>
<dbReference type="InterPro" id="IPR039261">
    <property type="entry name" value="FNR_nucleotide-bd"/>
</dbReference>
<dbReference type="InterPro" id="IPR017927">
    <property type="entry name" value="FAD-bd_FR_type"/>
</dbReference>
<dbReference type="EMBL" id="FOZZ01000001">
    <property type="protein sequence ID" value="SFS30393.1"/>
    <property type="molecule type" value="Genomic_DNA"/>
</dbReference>
<dbReference type="Pfam" id="PF04954">
    <property type="entry name" value="SIP"/>
    <property type="match status" value="1"/>
</dbReference>
<dbReference type="CDD" id="cd06193">
    <property type="entry name" value="siderophore_interacting"/>
    <property type="match status" value="1"/>
</dbReference>
<dbReference type="InterPro" id="IPR013113">
    <property type="entry name" value="SIP_FAD-bd"/>
</dbReference>
<comment type="similarity">
    <text evidence="1">Belongs to the SIP oxidoreductase family.</text>
</comment>
<dbReference type="InterPro" id="IPR017938">
    <property type="entry name" value="Riboflavin_synthase-like_b-brl"/>
</dbReference>
<gene>
    <name evidence="3" type="ORF">SAMN05660206_10124</name>
</gene>
<protein>
    <submittedName>
        <fullName evidence="3">NADPH-dependent ferric siderophore reductase, contains FAD-binding and SIP domains</fullName>
    </submittedName>
</protein>
<evidence type="ECO:0000256" key="1">
    <source>
        <dbReference type="ARBA" id="ARBA00035644"/>
    </source>
</evidence>
<dbReference type="STRING" id="683125.SAMN05660206_10124"/>
<sequence length="265" mass="29520">MTTDVKIARHVFQVVQKERLTPHYIRIHLRGDGAQDFAPCTLGVNNKIFIPQDSASEVIFPTSGIDSDDLKPIVRTYTHRAIDLTKNQITIDFVDHGESSPASAWARNAKEGDSLGVAMKLVSKPLYPQADWYFLIGDATALPVLSCILESLPLEAKGHCIIEVASTADILPAVQHPGFTVQWLYNPHPELGSTLAEEAMKVQIPAEANRFAYVASEYSSVKQLRHYFREKLGWSNKELYAFSYWKAGEAEDASVKSRQEEKSGT</sequence>
<dbReference type="PANTHER" id="PTHR30157">
    <property type="entry name" value="FERRIC REDUCTASE, NADPH-DEPENDENT"/>
    <property type="match status" value="1"/>
</dbReference>
<accession>A0A1I6NR71</accession>
<organism evidence="3 4">
    <name type="scientific">Sphingobacterium wenxiniae</name>
    <dbReference type="NCBI Taxonomy" id="683125"/>
    <lineage>
        <taxon>Bacteria</taxon>
        <taxon>Pseudomonadati</taxon>
        <taxon>Bacteroidota</taxon>
        <taxon>Sphingobacteriia</taxon>
        <taxon>Sphingobacteriales</taxon>
        <taxon>Sphingobacteriaceae</taxon>
        <taxon>Sphingobacterium</taxon>
    </lineage>
</organism>
<dbReference type="Proteomes" id="UP000198785">
    <property type="component" value="Unassembled WGS sequence"/>
</dbReference>
<dbReference type="RefSeq" id="WP_093363148.1">
    <property type="nucleotide sequence ID" value="NZ_FOZZ01000001.1"/>
</dbReference>
<dbReference type="PROSITE" id="PS51384">
    <property type="entry name" value="FAD_FR"/>
    <property type="match status" value="1"/>
</dbReference>